<name>A0A8J8NL80_HALGN</name>
<dbReference type="EMBL" id="RRYP01012212">
    <property type="protein sequence ID" value="TNV77262.1"/>
    <property type="molecule type" value="Genomic_DNA"/>
</dbReference>
<accession>A0A8J8NL80</accession>
<comment type="caution">
    <text evidence="2">The sequence shown here is derived from an EMBL/GenBank/DDBJ whole genome shotgun (WGS) entry which is preliminary data.</text>
</comment>
<feature type="region of interest" description="Disordered" evidence="1">
    <location>
        <begin position="42"/>
        <end position="62"/>
    </location>
</feature>
<evidence type="ECO:0000313" key="2">
    <source>
        <dbReference type="EMBL" id="TNV77262.1"/>
    </source>
</evidence>
<dbReference type="AlphaFoldDB" id="A0A8J8NL80"/>
<evidence type="ECO:0000256" key="1">
    <source>
        <dbReference type="SAM" id="MobiDB-lite"/>
    </source>
</evidence>
<gene>
    <name evidence="2" type="ORF">FGO68_gene12753</name>
</gene>
<proteinExistence type="predicted"/>
<keyword evidence="3" id="KW-1185">Reference proteome</keyword>
<protein>
    <submittedName>
        <fullName evidence="2">Uncharacterized protein</fullName>
    </submittedName>
</protein>
<sequence length="103" mass="11714">MVFSDELLTFISRSEGTCHYSHRPTHLLVALFQETKVSIPLKSQSSSHPQLPNDPHCNPTSSLLTDQEARWLTTLIVQIEANEQEQGSAINRLPPSNIHKWWP</sequence>
<feature type="region of interest" description="Disordered" evidence="1">
    <location>
        <begin position="84"/>
        <end position="103"/>
    </location>
</feature>
<reference evidence="2" key="1">
    <citation type="submission" date="2019-06" db="EMBL/GenBank/DDBJ databases">
        <authorList>
            <person name="Zheng W."/>
        </authorList>
    </citation>
    <scope>NUCLEOTIDE SEQUENCE</scope>
    <source>
        <strain evidence="2">QDHG01</strain>
    </source>
</reference>
<evidence type="ECO:0000313" key="3">
    <source>
        <dbReference type="Proteomes" id="UP000785679"/>
    </source>
</evidence>
<dbReference type="Proteomes" id="UP000785679">
    <property type="component" value="Unassembled WGS sequence"/>
</dbReference>
<organism evidence="2 3">
    <name type="scientific">Halteria grandinella</name>
    <dbReference type="NCBI Taxonomy" id="5974"/>
    <lineage>
        <taxon>Eukaryota</taxon>
        <taxon>Sar</taxon>
        <taxon>Alveolata</taxon>
        <taxon>Ciliophora</taxon>
        <taxon>Intramacronucleata</taxon>
        <taxon>Spirotrichea</taxon>
        <taxon>Stichotrichia</taxon>
        <taxon>Sporadotrichida</taxon>
        <taxon>Halteriidae</taxon>
        <taxon>Halteria</taxon>
    </lineage>
</organism>